<keyword evidence="2" id="KW-0732">Signal</keyword>
<accession>A0AAV4FXK2</accession>
<feature type="compositionally biased region" description="Low complexity" evidence="1">
    <location>
        <begin position="249"/>
        <end position="270"/>
    </location>
</feature>
<keyword evidence="4" id="KW-1185">Reference proteome</keyword>
<dbReference type="EMBL" id="BMAT01000972">
    <property type="protein sequence ID" value="GFR77455.1"/>
    <property type="molecule type" value="Genomic_DNA"/>
</dbReference>
<feature type="compositionally biased region" description="Low complexity" evidence="1">
    <location>
        <begin position="39"/>
        <end position="59"/>
    </location>
</feature>
<feature type="region of interest" description="Disordered" evidence="1">
    <location>
        <begin position="39"/>
        <end position="74"/>
    </location>
</feature>
<evidence type="ECO:0000313" key="3">
    <source>
        <dbReference type="EMBL" id="GFR77455.1"/>
    </source>
</evidence>
<reference evidence="3 4" key="1">
    <citation type="journal article" date="2021" name="Elife">
        <title>Chloroplast acquisition without the gene transfer in kleptoplastic sea slugs, Plakobranchus ocellatus.</title>
        <authorList>
            <person name="Maeda T."/>
            <person name="Takahashi S."/>
            <person name="Yoshida T."/>
            <person name="Shimamura S."/>
            <person name="Takaki Y."/>
            <person name="Nagai Y."/>
            <person name="Toyoda A."/>
            <person name="Suzuki Y."/>
            <person name="Arimoto A."/>
            <person name="Ishii H."/>
            <person name="Satoh N."/>
            <person name="Nishiyama T."/>
            <person name="Hasebe M."/>
            <person name="Maruyama T."/>
            <person name="Minagawa J."/>
            <person name="Obokata J."/>
            <person name="Shigenobu S."/>
        </authorList>
    </citation>
    <scope>NUCLEOTIDE SEQUENCE [LARGE SCALE GENOMIC DNA]</scope>
</reference>
<dbReference type="Proteomes" id="UP000762676">
    <property type="component" value="Unassembled WGS sequence"/>
</dbReference>
<comment type="caution">
    <text evidence="3">The sequence shown here is derived from an EMBL/GenBank/DDBJ whole genome shotgun (WGS) entry which is preliminary data.</text>
</comment>
<feature type="chain" id="PRO_5043618544" evidence="2">
    <location>
        <begin position="34"/>
        <end position="426"/>
    </location>
</feature>
<sequence>MGKVCRGRLPLCTIFCHAIFWALLLVTEHKTLADSTISETVSSSESASSSLSPSSQTSSNRQKRAPGWGKRGWEEMDDAVVGNSIEDDYSVADGGTPDSVDKRAPGWGKRAPGWRKRTVSEESIPEEDDTDKRAPGWGKRAPGWGKRAPGWGKRAPGWGKRGWAGKRAPGWGKRQINFSMPTIDMCAEIEREFEEATVKTVGVDKSIGNMLKVCRGRLPVCTIFGHAIFWALLLVSVTDHKTLADSTISETVSSSESASSSLSPSSLFSSNRQKRAPGWGKRGWEEMNDAVVGNSIEDDHSVEDGETPDSVDKRAPGWGKRTMSEGSIPEQDDTDKRAPGWGKRAPGWGKRGWAGKRAPGWGKRAPGWGKRGWAGKRAPGWGKRAPGWGKRAPGWGKRTPGWGKRQINFSMPSIDNCTELENLHSE</sequence>
<feature type="region of interest" description="Disordered" evidence="1">
    <location>
        <begin position="87"/>
        <end position="167"/>
    </location>
</feature>
<organism evidence="3 4">
    <name type="scientific">Elysia marginata</name>
    <dbReference type="NCBI Taxonomy" id="1093978"/>
    <lineage>
        <taxon>Eukaryota</taxon>
        <taxon>Metazoa</taxon>
        <taxon>Spiralia</taxon>
        <taxon>Lophotrochozoa</taxon>
        <taxon>Mollusca</taxon>
        <taxon>Gastropoda</taxon>
        <taxon>Heterobranchia</taxon>
        <taxon>Euthyneura</taxon>
        <taxon>Panpulmonata</taxon>
        <taxon>Sacoglossa</taxon>
        <taxon>Placobranchoidea</taxon>
        <taxon>Plakobranchidae</taxon>
        <taxon>Elysia</taxon>
    </lineage>
</organism>
<evidence type="ECO:0000313" key="4">
    <source>
        <dbReference type="Proteomes" id="UP000762676"/>
    </source>
</evidence>
<feature type="signal peptide" evidence="2">
    <location>
        <begin position="1"/>
        <end position="33"/>
    </location>
</feature>
<feature type="region of interest" description="Disordered" evidence="1">
    <location>
        <begin position="249"/>
        <end position="409"/>
    </location>
</feature>
<evidence type="ECO:0000256" key="2">
    <source>
        <dbReference type="SAM" id="SignalP"/>
    </source>
</evidence>
<gene>
    <name evidence="3" type="ORF">ElyMa_000509100</name>
</gene>
<name>A0AAV4FXK2_9GAST</name>
<feature type="non-terminal residue" evidence="3">
    <location>
        <position position="426"/>
    </location>
</feature>
<proteinExistence type="predicted"/>
<protein>
    <submittedName>
        <fullName evidence="3">Cerebral peptide 1</fullName>
    </submittedName>
</protein>
<evidence type="ECO:0000256" key="1">
    <source>
        <dbReference type="SAM" id="MobiDB-lite"/>
    </source>
</evidence>
<dbReference type="AlphaFoldDB" id="A0AAV4FXK2"/>